<dbReference type="Gene3D" id="1.10.287.3510">
    <property type="match status" value="1"/>
</dbReference>
<protein>
    <submittedName>
        <fullName evidence="2">NADH dehydrogenase subunit 4L</fullName>
    </submittedName>
</protein>
<gene>
    <name evidence="2" type="primary">ND4L</name>
</gene>
<proteinExistence type="predicted"/>
<organism evidence="2">
    <name type="scientific">Zaptyx adulta</name>
    <dbReference type="NCBI Taxonomy" id="1885882"/>
    <lineage>
        <taxon>Eukaryota</taxon>
        <taxon>Metazoa</taxon>
        <taxon>Spiralia</taxon>
        <taxon>Lophotrochozoa</taxon>
        <taxon>Mollusca</taxon>
        <taxon>Gastropoda</taxon>
        <taxon>Heterobranchia</taxon>
        <taxon>Euthyneura</taxon>
        <taxon>Panpulmonata</taxon>
        <taxon>Eupulmonata</taxon>
        <taxon>Stylommatophora</taxon>
        <taxon>Helicina</taxon>
        <taxon>Clausilioidea</taxon>
        <taxon>Clausiliidae</taxon>
        <taxon>Phaedusinae</taxon>
        <taxon>Zaptyx</taxon>
    </lineage>
</organism>
<dbReference type="EMBL" id="LC172040">
    <property type="protein sequence ID" value="BBA10496.1"/>
    <property type="molecule type" value="Genomic_DNA"/>
</dbReference>
<keyword evidence="1" id="KW-1133">Transmembrane helix</keyword>
<feature type="transmembrane region" description="Helical" evidence="1">
    <location>
        <begin position="31"/>
        <end position="50"/>
    </location>
</feature>
<evidence type="ECO:0000313" key="2">
    <source>
        <dbReference type="EMBL" id="BBA10496.1"/>
    </source>
</evidence>
<reference evidence="2" key="1">
    <citation type="journal article" date="2017" name="Zool. J. Linn. Soc.">
        <title>Molecular phylogeny, frequent parallel evolution and new system of Japanese clausiliid land snails (Gastropoda: Stylommatophora).</title>
        <authorList>
            <person name="Motochin R."/>
            <person name="Wang M."/>
            <person name="Ueshima R."/>
        </authorList>
    </citation>
    <scope>NUCLEOTIDE SEQUENCE</scope>
    <source>
        <strain evidence="2">AJ47-1</strain>
        <tissue evidence="2">Muscle</tissue>
    </source>
</reference>
<feature type="transmembrane region" description="Helical" evidence="1">
    <location>
        <begin position="57"/>
        <end position="80"/>
    </location>
</feature>
<name>A0A224A1B3_9EUPU</name>
<dbReference type="AlphaFoldDB" id="A0A224A1B3"/>
<keyword evidence="2" id="KW-0496">Mitochondrion</keyword>
<sequence>MLNMLNLTLLLVVSLFIYFFTIKNSFLSPLMVLEAMVLVTLIFLACFTLTMTEGINVFFIVLTLIVCEACIGLTLLITFVKVFGNDYILVYSNCVN</sequence>
<geneLocation type="mitochondrion" evidence="2"/>
<keyword evidence="1" id="KW-0812">Transmembrane</keyword>
<accession>A0A224A1B3</accession>
<evidence type="ECO:0000256" key="1">
    <source>
        <dbReference type="SAM" id="Phobius"/>
    </source>
</evidence>
<keyword evidence="1" id="KW-0472">Membrane</keyword>